<reference evidence="3" key="1">
    <citation type="journal article" date="2014" name="Science">
        <title>Ancient hybridizations among the ancestral genomes of bread wheat.</title>
        <authorList>
            <consortium name="International Wheat Genome Sequencing Consortium,"/>
            <person name="Marcussen T."/>
            <person name="Sandve S.R."/>
            <person name="Heier L."/>
            <person name="Spannagl M."/>
            <person name="Pfeifer M."/>
            <person name="Jakobsen K.S."/>
            <person name="Wulff B.B."/>
            <person name="Steuernagel B."/>
            <person name="Mayer K.F."/>
            <person name="Olsen O.A."/>
        </authorList>
    </citation>
    <scope>NUCLEOTIDE SEQUENCE [LARGE SCALE GENOMIC DNA]</scope>
    <source>
        <strain evidence="3">cv. AL8/78</strain>
    </source>
</reference>
<evidence type="ECO:0000256" key="1">
    <source>
        <dbReference type="SAM" id="MobiDB-lite"/>
    </source>
</evidence>
<feature type="region of interest" description="Disordered" evidence="1">
    <location>
        <begin position="1"/>
        <end position="129"/>
    </location>
</feature>
<feature type="compositionally biased region" description="Basic and acidic residues" evidence="1">
    <location>
        <begin position="12"/>
        <end position="40"/>
    </location>
</feature>
<name>A0A453QLN7_AEGTS</name>
<feature type="compositionally biased region" description="Basic and acidic residues" evidence="1">
    <location>
        <begin position="48"/>
        <end position="57"/>
    </location>
</feature>
<evidence type="ECO:0000313" key="2">
    <source>
        <dbReference type="EnsemblPlants" id="AET7Gv20216800.3"/>
    </source>
</evidence>
<evidence type="ECO:0000313" key="3">
    <source>
        <dbReference type="Proteomes" id="UP000015105"/>
    </source>
</evidence>
<dbReference type="EnsemblPlants" id="AET7Gv20216800.3">
    <property type="protein sequence ID" value="AET7Gv20216800.3"/>
    <property type="gene ID" value="AET7Gv20216800"/>
</dbReference>
<keyword evidence="3" id="KW-1185">Reference proteome</keyword>
<reference evidence="2" key="4">
    <citation type="submission" date="2019-03" db="UniProtKB">
        <authorList>
            <consortium name="EnsemblPlants"/>
        </authorList>
    </citation>
    <scope>IDENTIFICATION</scope>
</reference>
<protein>
    <submittedName>
        <fullName evidence="2">Uncharacterized protein</fullName>
    </submittedName>
</protein>
<reference evidence="2" key="5">
    <citation type="journal article" date="2021" name="G3 (Bethesda)">
        <title>Aegilops tauschii genome assembly Aet v5.0 features greater sequence contiguity and improved annotation.</title>
        <authorList>
            <person name="Wang L."/>
            <person name="Zhu T."/>
            <person name="Rodriguez J.C."/>
            <person name="Deal K.R."/>
            <person name="Dubcovsky J."/>
            <person name="McGuire P.E."/>
            <person name="Lux T."/>
            <person name="Spannagl M."/>
            <person name="Mayer K.F.X."/>
            <person name="Baldrich P."/>
            <person name="Meyers B.C."/>
            <person name="Huo N."/>
            <person name="Gu Y.Q."/>
            <person name="Zhou H."/>
            <person name="Devos K.M."/>
            <person name="Bennetzen J.L."/>
            <person name="Unver T."/>
            <person name="Budak H."/>
            <person name="Gulick P.J."/>
            <person name="Galiba G."/>
            <person name="Kalapos B."/>
            <person name="Nelson D.R."/>
            <person name="Li P."/>
            <person name="You F.M."/>
            <person name="Luo M.C."/>
            <person name="Dvorak J."/>
        </authorList>
    </citation>
    <scope>NUCLEOTIDE SEQUENCE [LARGE SCALE GENOMIC DNA]</scope>
    <source>
        <strain evidence="2">cv. AL8/78</strain>
    </source>
</reference>
<accession>A0A453QLN7</accession>
<sequence>RLNSAPALAPSMDRDRGEDRHTTNHSGEDPHRRRRCDSDGHHHRHKARDSVGRRDSAGCEPLPPPSRKRKDHDSGEPGREGGKRPRDSVDPPPPKEERPRRERKQLESGANGDPQRAAPPNDGARQLLNSAPAVAVPSADPVPSKVYAQFCIC</sequence>
<feature type="compositionally biased region" description="Basic and acidic residues" evidence="1">
    <location>
        <begin position="71"/>
        <end position="106"/>
    </location>
</feature>
<dbReference type="Proteomes" id="UP000015105">
    <property type="component" value="Chromosome 7D"/>
</dbReference>
<proteinExistence type="predicted"/>
<organism evidence="2 3">
    <name type="scientific">Aegilops tauschii subsp. strangulata</name>
    <name type="common">Goatgrass</name>
    <dbReference type="NCBI Taxonomy" id="200361"/>
    <lineage>
        <taxon>Eukaryota</taxon>
        <taxon>Viridiplantae</taxon>
        <taxon>Streptophyta</taxon>
        <taxon>Embryophyta</taxon>
        <taxon>Tracheophyta</taxon>
        <taxon>Spermatophyta</taxon>
        <taxon>Magnoliopsida</taxon>
        <taxon>Liliopsida</taxon>
        <taxon>Poales</taxon>
        <taxon>Poaceae</taxon>
        <taxon>BOP clade</taxon>
        <taxon>Pooideae</taxon>
        <taxon>Triticodae</taxon>
        <taxon>Triticeae</taxon>
        <taxon>Triticinae</taxon>
        <taxon>Aegilops</taxon>
    </lineage>
</organism>
<dbReference type="STRING" id="200361.A0A453QLN7"/>
<reference evidence="3" key="2">
    <citation type="journal article" date="2017" name="Nat. Plants">
        <title>The Aegilops tauschii genome reveals multiple impacts of transposons.</title>
        <authorList>
            <person name="Zhao G."/>
            <person name="Zou C."/>
            <person name="Li K."/>
            <person name="Wang K."/>
            <person name="Li T."/>
            <person name="Gao L."/>
            <person name="Zhang X."/>
            <person name="Wang H."/>
            <person name="Yang Z."/>
            <person name="Liu X."/>
            <person name="Jiang W."/>
            <person name="Mao L."/>
            <person name="Kong X."/>
            <person name="Jiao Y."/>
            <person name="Jia J."/>
        </authorList>
    </citation>
    <scope>NUCLEOTIDE SEQUENCE [LARGE SCALE GENOMIC DNA]</scope>
    <source>
        <strain evidence="3">cv. AL8/78</strain>
    </source>
</reference>
<reference evidence="2" key="3">
    <citation type="journal article" date="2017" name="Nature">
        <title>Genome sequence of the progenitor of the wheat D genome Aegilops tauschii.</title>
        <authorList>
            <person name="Luo M.C."/>
            <person name="Gu Y.Q."/>
            <person name="Puiu D."/>
            <person name="Wang H."/>
            <person name="Twardziok S.O."/>
            <person name="Deal K.R."/>
            <person name="Huo N."/>
            <person name="Zhu T."/>
            <person name="Wang L."/>
            <person name="Wang Y."/>
            <person name="McGuire P.E."/>
            <person name="Liu S."/>
            <person name="Long H."/>
            <person name="Ramasamy R.K."/>
            <person name="Rodriguez J.C."/>
            <person name="Van S.L."/>
            <person name="Yuan L."/>
            <person name="Wang Z."/>
            <person name="Xia Z."/>
            <person name="Xiao L."/>
            <person name="Anderson O.D."/>
            <person name="Ouyang S."/>
            <person name="Liang Y."/>
            <person name="Zimin A.V."/>
            <person name="Pertea G."/>
            <person name="Qi P."/>
            <person name="Bennetzen J.L."/>
            <person name="Dai X."/>
            <person name="Dawson M.W."/>
            <person name="Muller H.G."/>
            <person name="Kugler K."/>
            <person name="Rivarola-Duarte L."/>
            <person name="Spannagl M."/>
            <person name="Mayer K.F.X."/>
            <person name="Lu F.H."/>
            <person name="Bevan M.W."/>
            <person name="Leroy P."/>
            <person name="Li P."/>
            <person name="You F.M."/>
            <person name="Sun Q."/>
            <person name="Liu Z."/>
            <person name="Lyons E."/>
            <person name="Wicker T."/>
            <person name="Salzberg S.L."/>
            <person name="Devos K.M."/>
            <person name="Dvorak J."/>
        </authorList>
    </citation>
    <scope>NUCLEOTIDE SEQUENCE [LARGE SCALE GENOMIC DNA]</scope>
    <source>
        <strain evidence="2">cv. AL8/78</strain>
    </source>
</reference>
<dbReference type="AlphaFoldDB" id="A0A453QLN7"/>
<dbReference type="Gramene" id="AET7Gv20216800.3">
    <property type="protein sequence ID" value="AET7Gv20216800.3"/>
    <property type="gene ID" value="AET7Gv20216800"/>
</dbReference>